<evidence type="ECO:0000256" key="1">
    <source>
        <dbReference type="SAM" id="Phobius"/>
    </source>
</evidence>
<accession>A0A839UX81</accession>
<dbReference type="RefSeq" id="WP_218062054.1">
    <property type="nucleotide sequence ID" value="NZ_JABXXQ010000167.1"/>
</dbReference>
<name>A0A839UX81_9PROT</name>
<evidence type="ECO:0000313" key="3">
    <source>
        <dbReference type="Proteomes" id="UP000557688"/>
    </source>
</evidence>
<proteinExistence type="predicted"/>
<dbReference type="Gene3D" id="1.20.120.1630">
    <property type="match status" value="1"/>
</dbReference>
<dbReference type="Proteomes" id="UP000557688">
    <property type="component" value="Unassembled WGS sequence"/>
</dbReference>
<sequence>MPPPVSSHMSNDAWLVAIAGFEALVMSLAWAITLRPGHSGWIDAIWSGSVGLASVAVALDDGGIRPRALLVAGLVGIWALRLGGAIARRTASGGDDPRYVELRQRWGAAYAWRSFLLLMVQAACATALVVSVWAAARNPSPVWAWSDVAGSAVVLCGIGGEALADEQLRRFRAGRAHAGQVCDRGLWSVSRHPNYFCEWLVWSGLAVISIGPDGGRPAGWLGLIGPVLIYVLLVHVSGIPLLEAHMLRSRGAAYGRIQARISAFWPALPRRGERSSS</sequence>
<dbReference type="InterPro" id="IPR010721">
    <property type="entry name" value="UstE-like"/>
</dbReference>
<feature type="transmembrane region" description="Helical" evidence="1">
    <location>
        <begin position="115"/>
        <end position="136"/>
    </location>
</feature>
<dbReference type="AlphaFoldDB" id="A0A839UX81"/>
<reference evidence="2 3" key="1">
    <citation type="submission" date="2020-08" db="EMBL/GenBank/DDBJ databases">
        <title>Genomic Encyclopedia of Type Strains, Phase III (KMG-III): the genomes of soil and plant-associated and newly described type strains.</title>
        <authorList>
            <person name="Whitman W."/>
        </authorList>
    </citation>
    <scope>NUCLEOTIDE SEQUENCE [LARGE SCALE GENOMIC DNA]</scope>
    <source>
        <strain evidence="2 3">CECT 8088</strain>
    </source>
</reference>
<gene>
    <name evidence="2" type="ORF">FHR90_000792</name>
</gene>
<protein>
    <submittedName>
        <fullName evidence="2">Steroid 5-alpha reductase family enzyme</fullName>
    </submittedName>
</protein>
<dbReference type="PANTHER" id="PTHR32251">
    <property type="entry name" value="3-OXO-5-ALPHA-STEROID 4-DEHYDROGENASE"/>
    <property type="match status" value="1"/>
</dbReference>
<comment type="caution">
    <text evidence="2">The sequence shown here is derived from an EMBL/GenBank/DDBJ whole genome shotgun (WGS) entry which is preliminary data.</text>
</comment>
<dbReference type="PANTHER" id="PTHR32251:SF17">
    <property type="entry name" value="STEROID 5-ALPHA REDUCTASE C-TERMINAL DOMAIN-CONTAINING PROTEIN"/>
    <property type="match status" value="1"/>
</dbReference>
<keyword evidence="3" id="KW-1185">Reference proteome</keyword>
<keyword evidence="1" id="KW-1133">Transmembrane helix</keyword>
<dbReference type="EMBL" id="JACHXV010000003">
    <property type="protein sequence ID" value="MBB3172974.1"/>
    <property type="molecule type" value="Genomic_DNA"/>
</dbReference>
<feature type="transmembrane region" description="Helical" evidence="1">
    <location>
        <begin position="13"/>
        <end position="33"/>
    </location>
</feature>
<dbReference type="Pfam" id="PF06966">
    <property type="entry name" value="DUF1295"/>
    <property type="match status" value="1"/>
</dbReference>
<evidence type="ECO:0000313" key="2">
    <source>
        <dbReference type="EMBL" id="MBB3172974.1"/>
    </source>
</evidence>
<keyword evidence="1" id="KW-0472">Membrane</keyword>
<feature type="transmembrane region" description="Helical" evidence="1">
    <location>
        <begin position="218"/>
        <end position="242"/>
    </location>
</feature>
<organism evidence="2 3">
    <name type="scientific">Endobacter medicaginis</name>
    <dbReference type="NCBI Taxonomy" id="1181271"/>
    <lineage>
        <taxon>Bacteria</taxon>
        <taxon>Pseudomonadati</taxon>
        <taxon>Pseudomonadota</taxon>
        <taxon>Alphaproteobacteria</taxon>
        <taxon>Acetobacterales</taxon>
        <taxon>Acetobacteraceae</taxon>
        <taxon>Endobacter</taxon>
    </lineage>
</organism>
<dbReference type="GO" id="GO:0016020">
    <property type="term" value="C:membrane"/>
    <property type="evidence" value="ECO:0007669"/>
    <property type="project" value="TreeGrafter"/>
</dbReference>
<feature type="transmembrane region" description="Helical" evidence="1">
    <location>
        <begin position="64"/>
        <end position="82"/>
    </location>
</feature>
<keyword evidence="1" id="KW-0812">Transmembrane</keyword>